<feature type="active site" description="Charge relay system" evidence="9">
    <location>
        <position position="82"/>
    </location>
</feature>
<dbReference type="GO" id="GO:0070497">
    <property type="term" value="F:6-carboxytetrahydropterin synthase activity"/>
    <property type="evidence" value="ECO:0007669"/>
    <property type="project" value="UniProtKB-EC"/>
</dbReference>
<evidence type="ECO:0000256" key="4">
    <source>
        <dbReference type="ARBA" id="ARBA00022723"/>
    </source>
</evidence>
<evidence type="ECO:0000256" key="3">
    <source>
        <dbReference type="ARBA" id="ARBA00018141"/>
    </source>
</evidence>
<reference evidence="11 12" key="1">
    <citation type="submission" date="2020-01" db="EMBL/GenBank/DDBJ databases">
        <title>Genomes assembled from Gulf of Kutch pelagic sediment metagenomes.</title>
        <authorList>
            <person name="Chandrashekar M."/>
            <person name="Mahajan M.S."/>
            <person name="Dave K.J."/>
            <person name="Vatsa P."/>
            <person name="Nathani N.M."/>
        </authorList>
    </citation>
    <scope>NUCLEOTIDE SEQUENCE [LARGE SCALE GENOMIC DNA]</scope>
    <source>
        <strain evidence="11">KS3-K002</strain>
    </source>
</reference>
<name>A0AAE4ZCT4_9BACT</name>
<feature type="binding site" evidence="10">
    <location>
        <position position="16"/>
    </location>
    <ligand>
        <name>Zn(2+)</name>
        <dbReference type="ChEBI" id="CHEBI:29105"/>
    </ligand>
</feature>
<evidence type="ECO:0000256" key="1">
    <source>
        <dbReference type="ARBA" id="ARBA00005061"/>
    </source>
</evidence>
<dbReference type="EC" id="4.-.-.-" evidence="8"/>
<feature type="binding site" evidence="10">
    <location>
        <position position="43"/>
    </location>
    <ligand>
        <name>Zn(2+)</name>
        <dbReference type="ChEBI" id="CHEBI:29105"/>
    </ligand>
</feature>
<gene>
    <name evidence="11" type="ORF">GWO12_10265</name>
</gene>
<proteinExistence type="inferred from homology"/>
<dbReference type="GO" id="GO:0003874">
    <property type="term" value="F:6-pyruvoyltetrahydropterin synthase activity"/>
    <property type="evidence" value="ECO:0007669"/>
    <property type="project" value="InterPro"/>
</dbReference>
<dbReference type="FunFam" id="3.30.479.10:FF:000003">
    <property type="entry name" value="6-pyruvoyl tetrahydrobiopterin synthase"/>
    <property type="match status" value="1"/>
</dbReference>
<dbReference type="GO" id="GO:0006729">
    <property type="term" value="P:tetrahydrobiopterin biosynthetic process"/>
    <property type="evidence" value="ECO:0007669"/>
    <property type="project" value="InterPro"/>
</dbReference>
<comment type="catalytic activity">
    <reaction evidence="7 8">
        <text>7,8-dihydroneopterin 3'-triphosphate + H2O = 6-carboxy-5,6,7,8-tetrahydropterin + triphosphate + acetaldehyde + 2 H(+)</text>
        <dbReference type="Rhea" id="RHEA:27966"/>
        <dbReference type="ChEBI" id="CHEBI:15343"/>
        <dbReference type="ChEBI" id="CHEBI:15377"/>
        <dbReference type="ChEBI" id="CHEBI:15378"/>
        <dbReference type="ChEBI" id="CHEBI:18036"/>
        <dbReference type="ChEBI" id="CHEBI:58462"/>
        <dbReference type="ChEBI" id="CHEBI:61032"/>
        <dbReference type="EC" id="4.1.2.50"/>
    </reaction>
</comment>
<accession>A0AAE4ZCT4</accession>
<comment type="pathway">
    <text evidence="1 8">Purine metabolism; 7-cyano-7-deazaguanine biosynthesis.</text>
</comment>
<dbReference type="InterPro" id="IPR007115">
    <property type="entry name" value="6-PTP_synth/QueD"/>
</dbReference>
<dbReference type="GO" id="GO:0008616">
    <property type="term" value="P:tRNA queuosine(34) biosynthetic process"/>
    <property type="evidence" value="ECO:0007669"/>
    <property type="project" value="UniProtKB-KW"/>
</dbReference>
<feature type="active site" description="Proton acceptor" evidence="9">
    <location>
        <position position="35"/>
    </location>
</feature>
<comment type="similarity">
    <text evidence="2 8">Belongs to the PTPS family. QueD subfamily.</text>
</comment>
<evidence type="ECO:0000256" key="5">
    <source>
        <dbReference type="ARBA" id="ARBA00022833"/>
    </source>
</evidence>
<dbReference type="Gene3D" id="3.30.479.10">
    <property type="entry name" value="6-pyruvoyl tetrahydropterin synthase/QueD"/>
    <property type="match status" value="1"/>
</dbReference>
<feature type="active site" description="Charge relay system" evidence="9">
    <location>
        <position position="126"/>
    </location>
</feature>
<evidence type="ECO:0000313" key="12">
    <source>
        <dbReference type="Proteomes" id="UP000702544"/>
    </source>
</evidence>
<dbReference type="AlphaFoldDB" id="A0AAE4ZCT4"/>
<keyword evidence="4 8" id="KW-0479">Metal-binding</keyword>
<evidence type="ECO:0000256" key="10">
    <source>
        <dbReference type="PIRSR" id="PIRSR006113-2"/>
    </source>
</evidence>
<dbReference type="PIRSF" id="PIRSF006113">
    <property type="entry name" value="PTP_synth"/>
    <property type="match status" value="1"/>
</dbReference>
<keyword evidence="5 8" id="KW-0862">Zinc</keyword>
<dbReference type="EMBL" id="JAACAK010000083">
    <property type="protein sequence ID" value="NIR75475.1"/>
    <property type="molecule type" value="Genomic_DNA"/>
</dbReference>
<dbReference type="InterPro" id="IPR022470">
    <property type="entry name" value="PTPS_Cys_AS"/>
</dbReference>
<keyword evidence="8" id="KW-0671">Queuosine biosynthesis</keyword>
<dbReference type="PANTHER" id="PTHR12589">
    <property type="entry name" value="PYRUVOYL TETRAHYDROBIOPTERIN SYNTHASE"/>
    <property type="match status" value="1"/>
</dbReference>
<comment type="caution">
    <text evidence="11">The sequence shown here is derived from an EMBL/GenBank/DDBJ whole genome shotgun (WGS) entry which is preliminary data.</text>
</comment>
<dbReference type="GO" id="GO:0046872">
    <property type="term" value="F:metal ion binding"/>
    <property type="evidence" value="ECO:0007669"/>
    <property type="project" value="UniProtKB-KW"/>
</dbReference>
<sequence length="137" mass="15708">MPIVRITRRLHFSAGHRLHNPELSEEENREIYGLCNNPAGHGHNYGLEVTLRGEVDPRTGYVYDLKRLKRLVEEAVLADVDHANLNVDVPWMQGVVPTAENIAVQIWRRLESELPAGMLERIRLTETERNVVEYSGE</sequence>
<dbReference type="SUPFAM" id="SSF55620">
    <property type="entry name" value="Tetrahydrobiopterin biosynthesis enzymes-like"/>
    <property type="match status" value="1"/>
</dbReference>
<evidence type="ECO:0000313" key="11">
    <source>
        <dbReference type="EMBL" id="NIR75475.1"/>
    </source>
</evidence>
<dbReference type="PROSITE" id="PS00987">
    <property type="entry name" value="PTPS_1"/>
    <property type="match status" value="1"/>
</dbReference>
<evidence type="ECO:0000256" key="2">
    <source>
        <dbReference type="ARBA" id="ARBA00008900"/>
    </source>
</evidence>
<evidence type="ECO:0000256" key="8">
    <source>
        <dbReference type="PIRNR" id="PIRNR006113"/>
    </source>
</evidence>
<keyword evidence="6 8" id="KW-0456">Lyase</keyword>
<evidence type="ECO:0000256" key="6">
    <source>
        <dbReference type="ARBA" id="ARBA00023239"/>
    </source>
</evidence>
<evidence type="ECO:0000256" key="9">
    <source>
        <dbReference type="PIRSR" id="PIRSR006113-1"/>
    </source>
</evidence>
<dbReference type="InterPro" id="IPR038418">
    <property type="entry name" value="6-PTP_synth/QueD_sf"/>
</dbReference>
<dbReference type="Pfam" id="PF01242">
    <property type="entry name" value="PTPS"/>
    <property type="match status" value="1"/>
</dbReference>
<dbReference type="PANTHER" id="PTHR12589:SF7">
    <property type="entry name" value="6-PYRUVOYL TETRAHYDROBIOPTERIN SYNTHASE"/>
    <property type="match status" value="1"/>
</dbReference>
<organism evidence="11 12">
    <name type="scientific">Candidatus Kutchimonas denitrificans</name>
    <dbReference type="NCBI Taxonomy" id="3056748"/>
    <lineage>
        <taxon>Bacteria</taxon>
        <taxon>Pseudomonadati</taxon>
        <taxon>Gemmatimonadota</taxon>
        <taxon>Gemmatimonadia</taxon>
        <taxon>Candidatus Palauibacterales</taxon>
        <taxon>Candidatus Palauibacteraceae</taxon>
        <taxon>Candidatus Kutchimonas</taxon>
    </lineage>
</organism>
<feature type="binding site" evidence="10">
    <location>
        <position position="41"/>
    </location>
    <ligand>
        <name>Zn(2+)</name>
        <dbReference type="ChEBI" id="CHEBI:29105"/>
    </ligand>
</feature>
<dbReference type="Proteomes" id="UP000702544">
    <property type="component" value="Unassembled WGS sequence"/>
</dbReference>
<protein>
    <recommendedName>
        <fullName evidence="3 8">6-carboxy-5,6,7,8-tetrahydropterin synthase</fullName>
        <ecNumber evidence="8">4.-.-.-</ecNumber>
    </recommendedName>
</protein>
<evidence type="ECO:0000256" key="7">
    <source>
        <dbReference type="ARBA" id="ARBA00048807"/>
    </source>
</evidence>
<comment type="cofactor">
    <cofactor evidence="8 10">
        <name>Zn(2+)</name>
        <dbReference type="ChEBI" id="CHEBI:29105"/>
    </cofactor>
    <text evidence="8 10">Binds 1 zinc ion per subunit.</text>
</comment>